<dbReference type="Proteomes" id="UP000325440">
    <property type="component" value="Unassembled WGS sequence"/>
</dbReference>
<dbReference type="EMBL" id="CABPRJ010002422">
    <property type="protein sequence ID" value="VVC45950.1"/>
    <property type="molecule type" value="Genomic_DNA"/>
</dbReference>
<keyword evidence="2" id="KW-1185">Reference proteome</keyword>
<name>A0A5E4NSE2_9HEMI</name>
<protein>
    <submittedName>
        <fullName evidence="1">Uncharacterized protein</fullName>
    </submittedName>
</protein>
<proteinExistence type="predicted"/>
<evidence type="ECO:0000313" key="1">
    <source>
        <dbReference type="EMBL" id="VVC45950.1"/>
    </source>
</evidence>
<evidence type="ECO:0000313" key="2">
    <source>
        <dbReference type="Proteomes" id="UP000325440"/>
    </source>
</evidence>
<reference evidence="1 2" key="1">
    <citation type="submission" date="2019-08" db="EMBL/GenBank/DDBJ databases">
        <authorList>
            <person name="Alioto T."/>
            <person name="Alioto T."/>
            <person name="Gomez Garrido J."/>
        </authorList>
    </citation>
    <scope>NUCLEOTIDE SEQUENCE [LARGE SCALE GENOMIC DNA]</scope>
</reference>
<gene>
    <name evidence="1" type="ORF">CINCED_3A000404</name>
</gene>
<sequence>MIGGEKKQGQPLDDVEQKVKDIRLSVDDFPPIFDCDSNFGSLFSLFQKQDAILKFLKTDFDFDDDDMAVMSVKYGDTEVLNGFVLGKNSEIFEDSKVDFDNDNKMGVMSDECDDTGDTKQTDSKIFEDSEVDFDDDKMAVMSDECGDTGVIEQTVTAGSSIENQMALLIDTGVFDLETEIFEDSDIDFDDDMAVMSDECGDTGDIEQTDAPIPCAQLTTVTADTPIENQIALVIDKDKCSKSRFLEKNLFQRIDRLVELQIKSVKQQNEAMKRNSALKERKLLLELELLEKQINNS</sequence>
<accession>A0A5E4NSE2</accession>
<dbReference type="AlphaFoldDB" id="A0A5E4NSE2"/>
<organism evidence="1 2">
    <name type="scientific">Cinara cedri</name>
    <dbReference type="NCBI Taxonomy" id="506608"/>
    <lineage>
        <taxon>Eukaryota</taxon>
        <taxon>Metazoa</taxon>
        <taxon>Ecdysozoa</taxon>
        <taxon>Arthropoda</taxon>
        <taxon>Hexapoda</taxon>
        <taxon>Insecta</taxon>
        <taxon>Pterygota</taxon>
        <taxon>Neoptera</taxon>
        <taxon>Paraneoptera</taxon>
        <taxon>Hemiptera</taxon>
        <taxon>Sternorrhyncha</taxon>
        <taxon>Aphidomorpha</taxon>
        <taxon>Aphidoidea</taxon>
        <taxon>Aphididae</taxon>
        <taxon>Lachninae</taxon>
        <taxon>Cinara</taxon>
    </lineage>
</organism>